<feature type="region of interest" description="Disordered" evidence="1">
    <location>
        <begin position="43"/>
        <end position="88"/>
    </location>
</feature>
<evidence type="ECO:0000256" key="1">
    <source>
        <dbReference type="SAM" id="MobiDB-lite"/>
    </source>
</evidence>
<reference evidence="2 3" key="1">
    <citation type="journal article" date="2019" name="Int. J. Syst. Evol. Microbiol.">
        <title>The Global Catalogue of Microorganisms (GCM) 10K type strain sequencing project: providing services to taxonomists for standard genome sequencing and annotation.</title>
        <authorList>
            <consortium name="The Broad Institute Genomics Platform"/>
            <consortium name="The Broad Institute Genome Sequencing Center for Infectious Disease"/>
            <person name="Wu L."/>
            <person name="Ma J."/>
        </authorList>
    </citation>
    <scope>NUCLEOTIDE SEQUENCE [LARGE SCALE GENOMIC DNA]</scope>
    <source>
        <strain evidence="2 3">JCM 6242</strain>
    </source>
</reference>
<dbReference type="Proteomes" id="UP001500831">
    <property type="component" value="Unassembled WGS sequence"/>
</dbReference>
<proteinExistence type="predicted"/>
<evidence type="ECO:0000313" key="2">
    <source>
        <dbReference type="EMBL" id="GAA2883233.1"/>
    </source>
</evidence>
<protein>
    <recommendedName>
        <fullName evidence="4">Lipoprotein</fullName>
    </recommendedName>
</protein>
<sequence length="171" mass="18389">MFPRRKPDRGYGEPRGRIMRAFIWAAALVMAAGCGATAGNATEQAQGATTAGSPAHPSPTSPHSSPSPVHPSPSPTPVQAAPTQVSPDQYRILTDQCRYADTARLREECRSAVEREYRVGKENPALDCRRYSGTSVCGPLPLSERERRCVADAVAAGTTPRRAEVECYTGF</sequence>
<organism evidence="2 3">
    <name type="scientific">Streptosporangium fragile</name>
    <dbReference type="NCBI Taxonomy" id="46186"/>
    <lineage>
        <taxon>Bacteria</taxon>
        <taxon>Bacillati</taxon>
        <taxon>Actinomycetota</taxon>
        <taxon>Actinomycetes</taxon>
        <taxon>Streptosporangiales</taxon>
        <taxon>Streptosporangiaceae</taxon>
        <taxon>Streptosporangium</taxon>
    </lineage>
</organism>
<evidence type="ECO:0008006" key="4">
    <source>
        <dbReference type="Google" id="ProtNLM"/>
    </source>
</evidence>
<dbReference type="EMBL" id="BAAAVI010000034">
    <property type="protein sequence ID" value="GAA2883233.1"/>
    <property type="molecule type" value="Genomic_DNA"/>
</dbReference>
<keyword evidence="3" id="KW-1185">Reference proteome</keyword>
<comment type="caution">
    <text evidence="2">The sequence shown here is derived from an EMBL/GenBank/DDBJ whole genome shotgun (WGS) entry which is preliminary data.</text>
</comment>
<name>A0ABN3W263_9ACTN</name>
<feature type="compositionally biased region" description="Low complexity" evidence="1">
    <location>
        <begin position="43"/>
        <end position="55"/>
    </location>
</feature>
<evidence type="ECO:0000313" key="3">
    <source>
        <dbReference type="Proteomes" id="UP001500831"/>
    </source>
</evidence>
<dbReference type="PROSITE" id="PS51257">
    <property type="entry name" value="PROKAR_LIPOPROTEIN"/>
    <property type="match status" value="1"/>
</dbReference>
<gene>
    <name evidence="2" type="ORF">GCM10010517_46450</name>
</gene>
<accession>A0ABN3W263</accession>